<reference evidence="4" key="1">
    <citation type="submission" date="2017-02" db="UniProtKB">
        <authorList>
            <consortium name="WormBaseParasite"/>
        </authorList>
    </citation>
    <scope>IDENTIFICATION</scope>
</reference>
<gene>
    <name evidence="2" type="ORF">HNAJ_LOCUS11126</name>
</gene>
<name>A0A0R3TTT0_RODNA</name>
<evidence type="ECO:0000313" key="4">
    <source>
        <dbReference type="WBParaSite" id="HNAJ_0001113601-mRNA-1"/>
    </source>
</evidence>
<evidence type="ECO:0000313" key="2">
    <source>
        <dbReference type="EMBL" id="VDO09607.1"/>
    </source>
</evidence>
<accession>A0A0R3TTT0</accession>
<reference evidence="2 3" key="2">
    <citation type="submission" date="2018-11" db="EMBL/GenBank/DDBJ databases">
        <authorList>
            <consortium name="Pathogen Informatics"/>
        </authorList>
    </citation>
    <scope>NUCLEOTIDE SEQUENCE [LARGE SCALE GENOMIC DNA]</scope>
</reference>
<sequence length="124" mass="13383">MSEENSWRTSLPSSSTGTGDQTVVRPDSLTIGSTAISMDILTPQLLQFIQSCQNTAGSATSTPDNKVLDPTAMSNSVQQQISESEIFIIISCLQPHKVFHVDLESFFLETAFKTDGAAIILQST</sequence>
<proteinExistence type="predicted"/>
<feature type="compositionally biased region" description="Polar residues" evidence="1">
    <location>
        <begin position="7"/>
        <end position="21"/>
    </location>
</feature>
<dbReference type="EMBL" id="UZAE01013388">
    <property type="protein sequence ID" value="VDO09607.1"/>
    <property type="molecule type" value="Genomic_DNA"/>
</dbReference>
<keyword evidence="3" id="KW-1185">Reference proteome</keyword>
<evidence type="ECO:0000256" key="1">
    <source>
        <dbReference type="SAM" id="MobiDB-lite"/>
    </source>
</evidence>
<evidence type="ECO:0000313" key="3">
    <source>
        <dbReference type="Proteomes" id="UP000278807"/>
    </source>
</evidence>
<organism evidence="4">
    <name type="scientific">Rodentolepis nana</name>
    <name type="common">Dwarf tapeworm</name>
    <name type="synonym">Hymenolepis nana</name>
    <dbReference type="NCBI Taxonomy" id="102285"/>
    <lineage>
        <taxon>Eukaryota</taxon>
        <taxon>Metazoa</taxon>
        <taxon>Spiralia</taxon>
        <taxon>Lophotrochozoa</taxon>
        <taxon>Platyhelminthes</taxon>
        <taxon>Cestoda</taxon>
        <taxon>Eucestoda</taxon>
        <taxon>Cyclophyllidea</taxon>
        <taxon>Hymenolepididae</taxon>
        <taxon>Rodentolepis</taxon>
    </lineage>
</organism>
<dbReference type="OrthoDB" id="10636616at2759"/>
<protein>
    <submittedName>
        <fullName evidence="2 4">Uncharacterized protein</fullName>
    </submittedName>
</protein>
<dbReference type="Proteomes" id="UP000278807">
    <property type="component" value="Unassembled WGS sequence"/>
</dbReference>
<dbReference type="AlphaFoldDB" id="A0A0R3TTT0"/>
<feature type="region of interest" description="Disordered" evidence="1">
    <location>
        <begin position="1"/>
        <end position="25"/>
    </location>
</feature>
<dbReference type="WBParaSite" id="HNAJ_0001113601-mRNA-1">
    <property type="protein sequence ID" value="HNAJ_0001113601-mRNA-1"/>
    <property type="gene ID" value="HNAJ_0001113601"/>
</dbReference>